<reference evidence="2" key="1">
    <citation type="journal article" date="2020" name="Stud. Mycol.">
        <title>101 Dothideomycetes genomes: a test case for predicting lifestyles and emergence of pathogens.</title>
        <authorList>
            <person name="Haridas S."/>
            <person name="Albert R."/>
            <person name="Binder M."/>
            <person name="Bloem J."/>
            <person name="Labutti K."/>
            <person name="Salamov A."/>
            <person name="Andreopoulos B."/>
            <person name="Baker S."/>
            <person name="Barry K."/>
            <person name="Bills G."/>
            <person name="Bluhm B."/>
            <person name="Cannon C."/>
            <person name="Castanera R."/>
            <person name="Culley D."/>
            <person name="Daum C."/>
            <person name="Ezra D."/>
            <person name="Gonzalez J."/>
            <person name="Henrissat B."/>
            <person name="Kuo A."/>
            <person name="Liang C."/>
            <person name="Lipzen A."/>
            <person name="Lutzoni F."/>
            <person name="Magnuson J."/>
            <person name="Mondo S."/>
            <person name="Nolan M."/>
            <person name="Ohm R."/>
            <person name="Pangilinan J."/>
            <person name="Park H.-J."/>
            <person name="Ramirez L."/>
            <person name="Alfaro M."/>
            <person name="Sun H."/>
            <person name="Tritt A."/>
            <person name="Yoshinaga Y."/>
            <person name="Zwiers L.-H."/>
            <person name="Turgeon B."/>
            <person name="Goodwin S."/>
            <person name="Spatafora J."/>
            <person name="Crous P."/>
            <person name="Grigoriev I."/>
        </authorList>
    </citation>
    <scope>NUCLEOTIDE SEQUENCE</scope>
    <source>
        <strain evidence="2">CBS 110217</strain>
    </source>
</reference>
<protein>
    <submittedName>
        <fullName evidence="2">Uncharacterized protein</fullName>
    </submittedName>
</protein>
<dbReference type="AlphaFoldDB" id="A0A9P4LQR9"/>
<keyword evidence="3" id="KW-1185">Reference proteome</keyword>
<feature type="region of interest" description="Disordered" evidence="1">
    <location>
        <begin position="132"/>
        <end position="167"/>
    </location>
</feature>
<organism evidence="2 3">
    <name type="scientific">Setomelanomma holmii</name>
    <dbReference type="NCBI Taxonomy" id="210430"/>
    <lineage>
        <taxon>Eukaryota</taxon>
        <taxon>Fungi</taxon>
        <taxon>Dikarya</taxon>
        <taxon>Ascomycota</taxon>
        <taxon>Pezizomycotina</taxon>
        <taxon>Dothideomycetes</taxon>
        <taxon>Pleosporomycetidae</taxon>
        <taxon>Pleosporales</taxon>
        <taxon>Pleosporineae</taxon>
        <taxon>Phaeosphaeriaceae</taxon>
        <taxon>Setomelanomma</taxon>
    </lineage>
</organism>
<evidence type="ECO:0000313" key="3">
    <source>
        <dbReference type="Proteomes" id="UP000799777"/>
    </source>
</evidence>
<name>A0A9P4LQR9_9PLEO</name>
<dbReference type="EMBL" id="ML978175">
    <property type="protein sequence ID" value="KAF2032069.1"/>
    <property type="molecule type" value="Genomic_DNA"/>
</dbReference>
<sequence length="316" mass="34589">MFGGGLKERVRARCPNRTFFSHLTAALITPQRKTTPNAHLLKFIYTRGRSRWGQADACDSVPECLSWVPIWPARPVGYPDPFAPSWVSPCGPAAHTSAPVAGDRESVAPIDSFGGQLPRIVNAFRVDARNVHDSHGDTAGSAEVGENDADVSAGHGRETGTSSFELDGTTTQTYVEELSSLHFGTLVNESDATAGETSKTFADFQSTFTEEDAAFIQERGHCVLYSRRFNHLNWEETMNEVTGVIERANVNIDAGAVAPNVDGSYDSLMIELSDMPDHLRAVKTDPEPFSEYTQFVPKETHMDVGFDGFDAEHALY</sequence>
<accession>A0A9P4LQR9</accession>
<evidence type="ECO:0000256" key="1">
    <source>
        <dbReference type="SAM" id="MobiDB-lite"/>
    </source>
</evidence>
<gene>
    <name evidence="2" type="ORF">EK21DRAFT_87450</name>
</gene>
<proteinExistence type="predicted"/>
<comment type="caution">
    <text evidence="2">The sequence shown here is derived from an EMBL/GenBank/DDBJ whole genome shotgun (WGS) entry which is preliminary data.</text>
</comment>
<dbReference type="Proteomes" id="UP000799777">
    <property type="component" value="Unassembled WGS sequence"/>
</dbReference>
<evidence type="ECO:0000313" key="2">
    <source>
        <dbReference type="EMBL" id="KAF2032069.1"/>
    </source>
</evidence>